<evidence type="ECO:0000313" key="1">
    <source>
        <dbReference type="EMBL" id="OQD89050.1"/>
    </source>
</evidence>
<evidence type="ECO:0000313" key="2">
    <source>
        <dbReference type="Proteomes" id="UP000191672"/>
    </source>
</evidence>
<dbReference type="Proteomes" id="UP000191672">
    <property type="component" value="Unassembled WGS sequence"/>
</dbReference>
<organism evidence="1 2">
    <name type="scientific">Penicillium antarcticum</name>
    <dbReference type="NCBI Taxonomy" id="416450"/>
    <lineage>
        <taxon>Eukaryota</taxon>
        <taxon>Fungi</taxon>
        <taxon>Dikarya</taxon>
        <taxon>Ascomycota</taxon>
        <taxon>Pezizomycotina</taxon>
        <taxon>Eurotiomycetes</taxon>
        <taxon>Eurotiomycetidae</taxon>
        <taxon>Eurotiales</taxon>
        <taxon>Aspergillaceae</taxon>
        <taxon>Penicillium</taxon>
    </lineage>
</organism>
<protein>
    <submittedName>
        <fullName evidence="1">Uncharacterized protein</fullName>
    </submittedName>
</protein>
<dbReference type="SUPFAM" id="SSF141571">
    <property type="entry name" value="Pentapeptide repeat-like"/>
    <property type="match status" value="1"/>
</dbReference>
<reference evidence="2" key="1">
    <citation type="journal article" date="2017" name="Nat. Microbiol.">
        <title>Global analysis of biosynthetic gene clusters reveals vast potential of secondary metabolite production in Penicillium species.</title>
        <authorList>
            <person name="Nielsen J.C."/>
            <person name="Grijseels S."/>
            <person name="Prigent S."/>
            <person name="Ji B."/>
            <person name="Dainat J."/>
            <person name="Nielsen K.F."/>
            <person name="Frisvad J.C."/>
            <person name="Workman M."/>
            <person name="Nielsen J."/>
        </authorList>
    </citation>
    <scope>NUCLEOTIDE SEQUENCE [LARGE SCALE GENOMIC DNA]</scope>
    <source>
        <strain evidence="2">IBT 31811</strain>
    </source>
</reference>
<keyword evidence="2" id="KW-1185">Reference proteome</keyword>
<dbReference type="Gene3D" id="2.160.20.80">
    <property type="entry name" value="E3 ubiquitin-protein ligase SopA"/>
    <property type="match status" value="1"/>
</dbReference>
<dbReference type="AlphaFoldDB" id="A0A1V6QIK8"/>
<sequence length="223" mass="23890">MDESQASGSTLSGDGNTVMRCSLKGCTISDSSVKRCDLNDSVLSNVEYASRSTAKNSNFEHVALLKRSEIADSVLKGRISVNRSTLSKAVIIDQSDLKRCTITGTTIVKSHIDRASLTDCDVIECVVSRSDFRGMILKYGFWKKGVLVGRIGDHEPVAIKMDAAGVGRSVPAPVGIPAVPQLDSKAANRLADHPSAYFIDSDVSIDGDDDSDDCHDLPPPYKA</sequence>
<dbReference type="STRING" id="416450.A0A1V6QIK8"/>
<dbReference type="OrthoDB" id="4187970at2759"/>
<proteinExistence type="predicted"/>
<accession>A0A1V6QIK8</accession>
<dbReference type="EMBL" id="MDYN01000003">
    <property type="protein sequence ID" value="OQD89050.1"/>
    <property type="molecule type" value="Genomic_DNA"/>
</dbReference>
<gene>
    <name evidence="1" type="ORF">PENANT_c003G03971</name>
</gene>
<name>A0A1V6QIK8_9EURO</name>
<comment type="caution">
    <text evidence="1">The sequence shown here is derived from an EMBL/GenBank/DDBJ whole genome shotgun (WGS) entry which is preliminary data.</text>
</comment>